<evidence type="ECO:0000313" key="2">
    <source>
        <dbReference type="EMBL" id="MDF3837445.1"/>
    </source>
</evidence>
<keyword evidence="3" id="KW-1185">Reference proteome</keyword>
<organism evidence="2 3">
    <name type="scientific">Cupriavidus basilensis</name>
    <dbReference type="NCBI Taxonomy" id="68895"/>
    <lineage>
        <taxon>Bacteria</taxon>
        <taxon>Pseudomonadati</taxon>
        <taxon>Pseudomonadota</taxon>
        <taxon>Betaproteobacteria</taxon>
        <taxon>Burkholderiales</taxon>
        <taxon>Burkholderiaceae</taxon>
        <taxon>Cupriavidus</taxon>
    </lineage>
</organism>
<dbReference type="Pfam" id="PF14559">
    <property type="entry name" value="TPR_19"/>
    <property type="match status" value="2"/>
</dbReference>
<dbReference type="EMBL" id="JARJLM010000509">
    <property type="protein sequence ID" value="MDF3837445.1"/>
    <property type="molecule type" value="Genomic_DNA"/>
</dbReference>
<dbReference type="Pfam" id="PF13432">
    <property type="entry name" value="TPR_16"/>
    <property type="match status" value="1"/>
</dbReference>
<dbReference type="RefSeq" id="WP_276267644.1">
    <property type="nucleotide sequence ID" value="NZ_JARJLM010000509.1"/>
</dbReference>
<evidence type="ECO:0000256" key="1">
    <source>
        <dbReference type="PROSITE-ProRule" id="PRU00339"/>
    </source>
</evidence>
<protein>
    <submittedName>
        <fullName evidence="2">Tetratricopeptide repeat protein</fullName>
    </submittedName>
</protein>
<dbReference type="InterPro" id="IPR011990">
    <property type="entry name" value="TPR-like_helical_dom_sf"/>
</dbReference>
<name>A0ABT6AXU9_9BURK</name>
<feature type="repeat" description="TPR" evidence="1">
    <location>
        <begin position="188"/>
        <end position="221"/>
    </location>
</feature>
<dbReference type="InterPro" id="IPR037919">
    <property type="entry name" value="OGT"/>
</dbReference>
<dbReference type="Gene3D" id="1.25.40.10">
    <property type="entry name" value="Tetratricopeptide repeat domain"/>
    <property type="match status" value="3"/>
</dbReference>
<dbReference type="InterPro" id="IPR019734">
    <property type="entry name" value="TPR_rpt"/>
</dbReference>
<dbReference type="PANTHER" id="PTHR44366:SF1">
    <property type="entry name" value="UDP-N-ACETYLGLUCOSAMINE--PEPTIDE N-ACETYLGLUCOSAMINYLTRANSFERASE 110 KDA SUBUNIT"/>
    <property type="match status" value="1"/>
</dbReference>
<accession>A0ABT6AXU9</accession>
<dbReference type="PANTHER" id="PTHR44366">
    <property type="entry name" value="UDP-N-ACETYLGLUCOSAMINE--PEPTIDE N-ACETYLGLUCOSAMINYLTRANSFERASE 110 KDA SUBUNIT"/>
    <property type="match status" value="1"/>
</dbReference>
<dbReference type="SUPFAM" id="SSF48452">
    <property type="entry name" value="TPR-like"/>
    <property type="match status" value="1"/>
</dbReference>
<keyword evidence="1" id="KW-0802">TPR repeat</keyword>
<sequence length="358" mass="37426">MTRQSTDQATPEDGQETSLEAGLAAALAHLNQGRAEAAAACAAALARHHPAHPAVLQLIALIAMQRGETAQARHHIAQSLALRPDHLPSLLIAGRAALADRAPAQALPHLLRACALSGNAVEPCYLACVARRQMGSADALAELGQLIQRAPGFAPAWIELADAMRQAGQPEAALAALDRAIALDGNAARTHFQRGKVLYGQKRLAEAASAFGHAAALEPRSREARLNLAIAQQELGELAAAQDSLETLLAAHPDDYDGWIKLGLVRQDRHDLAGAQAALRSALACRPDAAPAAVNLGIVLQADRQPDAALAAYAHAFRVEPGTFGRIAQALCSGPHGRLWADLGALRALLATLGHAQD</sequence>
<evidence type="ECO:0000313" key="3">
    <source>
        <dbReference type="Proteomes" id="UP001216674"/>
    </source>
</evidence>
<dbReference type="SMART" id="SM00028">
    <property type="entry name" value="TPR"/>
    <property type="match status" value="6"/>
</dbReference>
<gene>
    <name evidence="2" type="ORF">P3W85_31515</name>
</gene>
<dbReference type="Proteomes" id="UP001216674">
    <property type="component" value="Unassembled WGS sequence"/>
</dbReference>
<dbReference type="PROSITE" id="PS50005">
    <property type="entry name" value="TPR"/>
    <property type="match status" value="2"/>
</dbReference>
<reference evidence="2 3" key="1">
    <citation type="submission" date="2023-03" db="EMBL/GenBank/DDBJ databases">
        <title>Draft assemblies of triclosan tolerant bacteria isolated from returned activated sludge.</title>
        <authorList>
            <person name="Van Hamelsveld S."/>
        </authorList>
    </citation>
    <scope>NUCLEOTIDE SEQUENCE [LARGE SCALE GENOMIC DNA]</scope>
    <source>
        <strain evidence="2 3">GW210010_S58</strain>
    </source>
</reference>
<proteinExistence type="predicted"/>
<comment type="caution">
    <text evidence="2">The sequence shown here is derived from an EMBL/GenBank/DDBJ whole genome shotgun (WGS) entry which is preliminary data.</text>
</comment>
<feature type="repeat" description="TPR" evidence="1">
    <location>
        <begin position="154"/>
        <end position="187"/>
    </location>
</feature>